<comment type="caution">
    <text evidence="2">The sequence shown here is derived from an EMBL/GenBank/DDBJ whole genome shotgun (WGS) entry which is preliminary data.</text>
</comment>
<dbReference type="STRING" id="206506.AAV32_03775"/>
<dbReference type="InterPro" id="IPR036237">
    <property type="entry name" value="Xyl_isomerase-like_sf"/>
</dbReference>
<feature type="domain" description="Xylose isomerase-like TIM barrel" evidence="1">
    <location>
        <begin position="22"/>
        <end position="265"/>
    </location>
</feature>
<dbReference type="SUPFAM" id="SSF51658">
    <property type="entry name" value="Xylose isomerase-like"/>
    <property type="match status" value="1"/>
</dbReference>
<proteinExistence type="predicted"/>
<dbReference type="PANTHER" id="PTHR12110">
    <property type="entry name" value="HYDROXYPYRUVATE ISOMERASE"/>
    <property type="match status" value="1"/>
</dbReference>
<evidence type="ECO:0000313" key="3">
    <source>
        <dbReference type="Proteomes" id="UP000078084"/>
    </source>
</evidence>
<accession>A0A171KWV6</accession>
<organism evidence="2 3">
    <name type="scientific">Kerstersia gyiorum</name>
    <dbReference type="NCBI Taxonomy" id="206506"/>
    <lineage>
        <taxon>Bacteria</taxon>
        <taxon>Pseudomonadati</taxon>
        <taxon>Pseudomonadota</taxon>
        <taxon>Betaproteobacteria</taxon>
        <taxon>Burkholderiales</taxon>
        <taxon>Alcaligenaceae</taxon>
        <taxon>Kerstersia</taxon>
    </lineage>
</organism>
<dbReference type="OrthoDB" id="9780241at2"/>
<dbReference type="Pfam" id="PF01261">
    <property type="entry name" value="AP_endonuc_2"/>
    <property type="match status" value="1"/>
</dbReference>
<evidence type="ECO:0000313" key="2">
    <source>
        <dbReference type="EMBL" id="KKO73373.1"/>
    </source>
</evidence>
<protein>
    <submittedName>
        <fullName evidence="2">Xylose isomerase</fullName>
    </submittedName>
</protein>
<dbReference type="InterPro" id="IPR050312">
    <property type="entry name" value="IolE/XylAMocC-like"/>
</dbReference>
<name>A0A171KWV6_9BURK</name>
<dbReference type="RefSeq" id="WP_068367598.1">
    <property type="nucleotide sequence ID" value="NZ_CP033936.1"/>
</dbReference>
<evidence type="ECO:0000259" key="1">
    <source>
        <dbReference type="Pfam" id="PF01261"/>
    </source>
</evidence>
<keyword evidence="3" id="KW-1185">Reference proteome</keyword>
<dbReference type="Proteomes" id="UP000078084">
    <property type="component" value="Unassembled WGS sequence"/>
</dbReference>
<reference evidence="2 3" key="1">
    <citation type="submission" date="2015-04" db="EMBL/GenBank/DDBJ databases">
        <title>Genome sequence of Kerstersia gyiorum CG1.</title>
        <authorList>
            <person name="Greninger A.L."/>
            <person name="Kozyreva V."/>
            <person name="Chaturvedi V."/>
        </authorList>
    </citation>
    <scope>NUCLEOTIDE SEQUENCE [LARGE SCALE GENOMIC DNA]</scope>
    <source>
        <strain evidence="2 3">CG1</strain>
    </source>
</reference>
<dbReference type="PATRIC" id="fig|206506.3.peg.822"/>
<dbReference type="GO" id="GO:0016853">
    <property type="term" value="F:isomerase activity"/>
    <property type="evidence" value="ECO:0007669"/>
    <property type="project" value="UniProtKB-KW"/>
</dbReference>
<sequence length="292" mass="32080">MNIGQFGIDSVSLAGPLQARLAAAQASGFTRISLSARDLVEHPQGLDDAIGLVRRSGLEVNALQALRDYEGLPGLLREYKTDIAKHLLELCQALDCRVLIASASTSGHASQDQDIIATDLRRLATLAIPLNIRIAYEAISWARTVNDYRLAWDIVEAADSPNLGLVLDSYHILATATPLPAISDISPEKIFLVQLADFLWHSVDTASERRAAARHFRVFPGEGPHNAQLTDIVMRLHEIGYTGPYSFEVFNDDYRQLPADLVARRAYRAAAWLSEAVLRQSAPMPVFNRNAG</sequence>
<dbReference type="EMBL" id="LBNE01000001">
    <property type="protein sequence ID" value="KKO73373.1"/>
    <property type="molecule type" value="Genomic_DNA"/>
</dbReference>
<dbReference type="Gene3D" id="3.20.20.150">
    <property type="entry name" value="Divalent-metal-dependent TIM barrel enzymes"/>
    <property type="match status" value="1"/>
</dbReference>
<gene>
    <name evidence="2" type="ORF">AAV32_03775</name>
</gene>
<keyword evidence="2" id="KW-0413">Isomerase</keyword>
<dbReference type="AlphaFoldDB" id="A0A171KWV6"/>
<dbReference type="InterPro" id="IPR013022">
    <property type="entry name" value="Xyl_isomerase-like_TIM-brl"/>
</dbReference>
<dbReference type="PANTHER" id="PTHR12110:SF21">
    <property type="entry name" value="XYLOSE ISOMERASE-LIKE TIM BARREL DOMAIN-CONTAINING PROTEIN"/>
    <property type="match status" value="1"/>
</dbReference>